<feature type="domain" description="Peptidase S33 tripeptidyl aminopeptidase-like C-terminal" evidence="5">
    <location>
        <begin position="418"/>
        <end position="511"/>
    </location>
</feature>
<dbReference type="OrthoDB" id="4447445at2"/>
<evidence type="ECO:0000256" key="4">
    <source>
        <dbReference type="SAM" id="SignalP"/>
    </source>
</evidence>
<dbReference type="PANTHER" id="PTHR43248:SF29">
    <property type="entry name" value="TRIPEPTIDYL AMINOPEPTIDASE"/>
    <property type="match status" value="1"/>
</dbReference>
<sequence>MNNRIAALVVAAAALVGVQSSAGVAEAQALTRFEHQRIAWHDCRTGPDDPLGAQLASVGARCAEVTVPLDYADPGGRTISLAIARRAATDQAHRRGTLMVNTGGPGPSRDGVVWLTQGLPPEVPQSAPAVAAGYDLVGMDPRFFGLSTPLECGWPADRYLASAQWSGLDRAAFDRSVAVAKDLAAKCASRRDVLPYVSTRNVARDMDIVRAALGEPKVSYLGWSFGAYLGAVYSQMFGDRLDRLVIDSVAAPDAPGPRFTRDTAPADAAALRDWATWAARRDNEYHLGSTTNRVLAAVDEIVRAATREPLKVGTYRIEAPMIPGMLLTVDDSDDFYAALSTQVREMRDAASGRTVIPTGMLAQKLALYTTTDVIPAFGFSATVANHCADRTGSRDPETYYRDIQVHRATEPLFGPLARQITPCAFWPTAPAEPPTKIANSHPALIISASGDPALPYPGQQAMHRALTGSRMLTLTDAFRHGVYLGDTTKCVRETVETYLLDGTLPGADVSCPQDPSSGGGSAS</sequence>
<keyword evidence="3" id="KW-0378">Hydrolase</keyword>
<feature type="chain" id="PRO_5039693163" evidence="4">
    <location>
        <begin position="23"/>
        <end position="523"/>
    </location>
</feature>
<evidence type="ECO:0000313" key="6">
    <source>
        <dbReference type="EMBL" id="TCO54334.1"/>
    </source>
</evidence>
<gene>
    <name evidence="6" type="ORF">EV192_109315</name>
</gene>
<proteinExistence type="inferred from homology"/>
<evidence type="ECO:0000256" key="1">
    <source>
        <dbReference type="ARBA" id="ARBA00010088"/>
    </source>
</evidence>
<comment type="similarity">
    <text evidence="1">Belongs to the peptidase S33 family.</text>
</comment>
<organism evidence="6 7">
    <name type="scientific">Actinocrispum wychmicini</name>
    <dbReference type="NCBI Taxonomy" id="1213861"/>
    <lineage>
        <taxon>Bacteria</taxon>
        <taxon>Bacillati</taxon>
        <taxon>Actinomycetota</taxon>
        <taxon>Actinomycetes</taxon>
        <taxon>Pseudonocardiales</taxon>
        <taxon>Pseudonocardiaceae</taxon>
        <taxon>Actinocrispum</taxon>
    </lineage>
</organism>
<dbReference type="EMBL" id="SLWS01000009">
    <property type="protein sequence ID" value="TCO54334.1"/>
    <property type="molecule type" value="Genomic_DNA"/>
</dbReference>
<evidence type="ECO:0000256" key="3">
    <source>
        <dbReference type="ARBA" id="ARBA00022801"/>
    </source>
</evidence>
<dbReference type="Proteomes" id="UP000295680">
    <property type="component" value="Unassembled WGS sequence"/>
</dbReference>
<protein>
    <submittedName>
        <fullName evidence="6">Pimeloyl-ACP methyl ester carboxylesterase</fullName>
    </submittedName>
</protein>
<evidence type="ECO:0000313" key="7">
    <source>
        <dbReference type="Proteomes" id="UP000295680"/>
    </source>
</evidence>
<dbReference type="InterPro" id="IPR013595">
    <property type="entry name" value="Pept_S33_TAP-like_C"/>
</dbReference>
<keyword evidence="7" id="KW-1185">Reference proteome</keyword>
<dbReference type="Gene3D" id="3.40.50.1820">
    <property type="entry name" value="alpha/beta hydrolase"/>
    <property type="match status" value="1"/>
</dbReference>
<dbReference type="InterPro" id="IPR051601">
    <property type="entry name" value="Serine_prot/Carboxylest_S33"/>
</dbReference>
<dbReference type="InterPro" id="IPR029058">
    <property type="entry name" value="AB_hydrolase_fold"/>
</dbReference>
<dbReference type="AlphaFoldDB" id="A0A4R2J744"/>
<reference evidence="6 7" key="1">
    <citation type="submission" date="2019-03" db="EMBL/GenBank/DDBJ databases">
        <title>Genomic Encyclopedia of Type Strains, Phase IV (KMG-IV): sequencing the most valuable type-strain genomes for metagenomic binning, comparative biology and taxonomic classification.</title>
        <authorList>
            <person name="Goeker M."/>
        </authorList>
    </citation>
    <scope>NUCLEOTIDE SEQUENCE [LARGE SCALE GENOMIC DNA]</scope>
    <source>
        <strain evidence="6 7">DSM 45934</strain>
    </source>
</reference>
<evidence type="ECO:0000259" key="5">
    <source>
        <dbReference type="Pfam" id="PF08386"/>
    </source>
</evidence>
<name>A0A4R2J744_9PSEU</name>
<dbReference type="PANTHER" id="PTHR43248">
    <property type="entry name" value="2-SUCCINYL-6-HYDROXY-2,4-CYCLOHEXADIENE-1-CARBOXYLATE SYNTHASE"/>
    <property type="match status" value="1"/>
</dbReference>
<dbReference type="Pfam" id="PF08386">
    <property type="entry name" value="Abhydrolase_4"/>
    <property type="match status" value="1"/>
</dbReference>
<comment type="caution">
    <text evidence="6">The sequence shown here is derived from an EMBL/GenBank/DDBJ whole genome shotgun (WGS) entry which is preliminary data.</text>
</comment>
<feature type="signal peptide" evidence="4">
    <location>
        <begin position="1"/>
        <end position="22"/>
    </location>
</feature>
<dbReference type="ESTHER" id="9pseu-a0a4r2j744">
    <property type="family name" value="Tiancimycin-TnmK-Tripeptidase-HIP"/>
</dbReference>
<accession>A0A4R2J744</accession>
<evidence type="ECO:0000256" key="2">
    <source>
        <dbReference type="ARBA" id="ARBA00022729"/>
    </source>
</evidence>
<keyword evidence="2 4" id="KW-0732">Signal</keyword>
<dbReference type="SUPFAM" id="SSF53474">
    <property type="entry name" value="alpha/beta-Hydrolases"/>
    <property type="match status" value="1"/>
</dbReference>
<dbReference type="GO" id="GO:0016787">
    <property type="term" value="F:hydrolase activity"/>
    <property type="evidence" value="ECO:0007669"/>
    <property type="project" value="UniProtKB-KW"/>
</dbReference>
<dbReference type="RefSeq" id="WP_132123306.1">
    <property type="nucleotide sequence ID" value="NZ_SLWS01000009.1"/>
</dbReference>